<dbReference type="KEGG" id="cpo:COPRO5265_0609"/>
<name>B5Y867_COPPD</name>
<dbReference type="PANTHER" id="PTHR42957">
    <property type="entry name" value="HELICASE MJ1565-RELATED"/>
    <property type="match status" value="1"/>
</dbReference>
<feature type="domain" description="AAA+ ATPase" evidence="1">
    <location>
        <begin position="169"/>
        <end position="496"/>
    </location>
</feature>
<dbReference type="InterPro" id="IPR002789">
    <property type="entry name" value="HerA_central"/>
</dbReference>
<proteinExistence type="predicted"/>
<protein>
    <recommendedName>
        <fullName evidence="1">AAA+ ATPase domain-containing protein</fullName>
    </recommendedName>
</protein>
<evidence type="ECO:0000313" key="3">
    <source>
        <dbReference type="Proteomes" id="UP000001732"/>
    </source>
</evidence>
<dbReference type="SUPFAM" id="SSF52540">
    <property type="entry name" value="P-loop containing nucleoside triphosphate hydrolases"/>
    <property type="match status" value="1"/>
</dbReference>
<dbReference type="PANTHER" id="PTHR42957:SF1">
    <property type="entry name" value="HELICASE MJ1565-RELATED"/>
    <property type="match status" value="1"/>
</dbReference>
<sequence>MQRAERVGTLGSPSSTGTLSVEILETAVSKKLVGEMILFNFIQDSKEHFGLGQINEVILKNKWLEDPTMRALARRRGNVNQVSGMQDTHRADVMVSAVFGLGEKGFEPSVLGTVPPTGTMLHLVNDEILDLLLNRYKNEIFYLGRIYGSETKLPMWFKHFGTGPAGAGEAYHIGVFGRTGSGKSVLAKMITLAYARHADMGIFILDPQGEFALGLGDGAPGIKSMGNVLCKPVLRKLGREAVVYDIENILLQDWYLFTHFLKEFGFFSDLGIKYEDYQEIAADYLEDFLRDSGTVSFQNLSEETLLPVLDYLYRVAEKIYAGKAGYDRVRSNVDELKQKMEEGTFSRTQRTWNTVIRFFKWSSGKKTPAQIINDHVLTPEKKPVVVIDLSKKAEGVSEISWNESIKPLIIGTFLGALVREAENHYKEGKSLNTLVVIDEAHRFVPSGRLENRNSESVRRTLIDAVRTTRKYGLGWMFISQTLSSLDREIVEQLRISFFGFGLSMGSELRSLTEIIGGSQSAMNLYQSFRDPHSSFDLESRQYSFMTVGPVSPLSFAGTPLFFNAFNDVGEFLRANNLEIY</sequence>
<dbReference type="Pfam" id="PF01935">
    <property type="entry name" value="DUF87"/>
    <property type="match status" value="1"/>
</dbReference>
<dbReference type="STRING" id="309798.COPRO5265_0609"/>
<dbReference type="EMBL" id="CP001145">
    <property type="protein sequence ID" value="ACI17721.1"/>
    <property type="molecule type" value="Genomic_DNA"/>
</dbReference>
<dbReference type="OrthoDB" id="9806951at2"/>
<dbReference type="InterPro" id="IPR008571">
    <property type="entry name" value="HerA-like"/>
</dbReference>
<gene>
    <name evidence="2" type="ordered locus">COPRO5265_0609</name>
</gene>
<evidence type="ECO:0000313" key="2">
    <source>
        <dbReference type="EMBL" id="ACI17721.1"/>
    </source>
</evidence>
<dbReference type="Gene3D" id="3.40.50.300">
    <property type="entry name" value="P-loop containing nucleotide triphosphate hydrolases"/>
    <property type="match status" value="2"/>
</dbReference>
<keyword evidence="3" id="KW-1185">Reference proteome</keyword>
<dbReference type="SMART" id="SM00382">
    <property type="entry name" value="AAA"/>
    <property type="match status" value="1"/>
</dbReference>
<dbReference type="eggNOG" id="COG0433">
    <property type="taxonomic scope" value="Bacteria"/>
</dbReference>
<dbReference type="InterPro" id="IPR003593">
    <property type="entry name" value="AAA+_ATPase"/>
</dbReference>
<organism evidence="2 3">
    <name type="scientific">Coprothermobacter proteolyticus (strain ATCC 35245 / DSM 5265 / OCM 4 / BT)</name>
    <dbReference type="NCBI Taxonomy" id="309798"/>
    <lineage>
        <taxon>Bacteria</taxon>
        <taxon>Pseudomonadati</taxon>
        <taxon>Coprothermobacterota</taxon>
        <taxon>Coprothermobacteria</taxon>
        <taxon>Coprothermobacterales</taxon>
        <taxon>Coprothermobacteraceae</taxon>
        <taxon>Coprothermobacter</taxon>
    </lineage>
</organism>
<dbReference type="InterPro" id="IPR027417">
    <property type="entry name" value="P-loop_NTPase"/>
</dbReference>
<reference evidence="2 3" key="2">
    <citation type="journal article" date="2014" name="Genome Announc.">
        <title>Complete Genome Sequence of Coprothermobacter proteolyticus DSM 5265.</title>
        <authorList>
            <person name="Alexiev A."/>
            <person name="Coil D.A."/>
            <person name="Badger J.H."/>
            <person name="Enticknap J."/>
            <person name="Ward N."/>
            <person name="Robb F.T."/>
            <person name="Eisen J.A."/>
        </authorList>
    </citation>
    <scope>NUCLEOTIDE SEQUENCE [LARGE SCALE GENOMIC DNA]</scope>
    <source>
        <strain evidence="3">ATCC 35245 / DSM 5265 / OCM 4 / BT</strain>
    </source>
</reference>
<reference evidence="3" key="1">
    <citation type="submission" date="2008-08" db="EMBL/GenBank/DDBJ databases">
        <title>The complete genome sequence of Coprothermobacter proteolyticus strain ATCC 5245 / DSM 5265 / BT.</title>
        <authorList>
            <person name="Dodson R.J."/>
            <person name="Durkin A.S."/>
            <person name="Wu M."/>
            <person name="Eisen J."/>
            <person name="Sutton G."/>
        </authorList>
    </citation>
    <scope>NUCLEOTIDE SEQUENCE [LARGE SCALE GENOMIC DNA]</scope>
    <source>
        <strain evidence="3">ATCC 35245 / DSM 5265 / OCM 4 / BT</strain>
    </source>
</reference>
<dbReference type="AlphaFoldDB" id="B5Y867"/>
<evidence type="ECO:0000259" key="1">
    <source>
        <dbReference type="SMART" id="SM00382"/>
    </source>
</evidence>
<dbReference type="Proteomes" id="UP000001732">
    <property type="component" value="Chromosome"/>
</dbReference>
<accession>B5Y867</accession>